<dbReference type="Proteomes" id="UP001164746">
    <property type="component" value="Chromosome 6"/>
</dbReference>
<protein>
    <submittedName>
        <fullName evidence="1">Uncharacterized protein</fullName>
    </submittedName>
</protein>
<dbReference type="EMBL" id="CP111017">
    <property type="protein sequence ID" value="WAR07084.1"/>
    <property type="molecule type" value="Genomic_DNA"/>
</dbReference>
<reference evidence="1" key="1">
    <citation type="submission" date="2022-11" db="EMBL/GenBank/DDBJ databases">
        <title>Centuries of genome instability and evolution in soft-shell clam transmissible cancer (bioRxiv).</title>
        <authorList>
            <person name="Hart S.F.M."/>
            <person name="Yonemitsu M.A."/>
            <person name="Giersch R.M."/>
            <person name="Beal B.F."/>
            <person name="Arriagada G."/>
            <person name="Davis B.W."/>
            <person name="Ostrander E.A."/>
            <person name="Goff S.P."/>
            <person name="Metzger M.J."/>
        </authorList>
    </citation>
    <scope>NUCLEOTIDE SEQUENCE</scope>
    <source>
        <strain evidence="1">MELC-2E11</strain>
        <tissue evidence="1">Siphon/mantle</tissue>
    </source>
</reference>
<evidence type="ECO:0000313" key="1">
    <source>
        <dbReference type="EMBL" id="WAR07084.1"/>
    </source>
</evidence>
<proteinExistence type="predicted"/>
<gene>
    <name evidence="1" type="ORF">MAR_017042</name>
</gene>
<keyword evidence="2" id="KW-1185">Reference proteome</keyword>
<organism evidence="1 2">
    <name type="scientific">Mya arenaria</name>
    <name type="common">Soft-shell clam</name>
    <dbReference type="NCBI Taxonomy" id="6604"/>
    <lineage>
        <taxon>Eukaryota</taxon>
        <taxon>Metazoa</taxon>
        <taxon>Spiralia</taxon>
        <taxon>Lophotrochozoa</taxon>
        <taxon>Mollusca</taxon>
        <taxon>Bivalvia</taxon>
        <taxon>Autobranchia</taxon>
        <taxon>Heteroconchia</taxon>
        <taxon>Euheterodonta</taxon>
        <taxon>Imparidentia</taxon>
        <taxon>Neoheterodontei</taxon>
        <taxon>Myida</taxon>
        <taxon>Myoidea</taxon>
        <taxon>Myidae</taxon>
        <taxon>Mya</taxon>
    </lineage>
</organism>
<evidence type="ECO:0000313" key="2">
    <source>
        <dbReference type="Proteomes" id="UP001164746"/>
    </source>
</evidence>
<sequence>MLGRRGALSSTVNAIKRDIEQICQSGNYYVTEELGNEFNTIANGLDHLKLDGNLITSSSDWQKGFDSAQITAHAQYAQNALDTLAATLYDYKSKMETTSELNTFTTGAADRIKQFGDHIGVTDRYTGYRNNLTRGSREPFKLGTSWVDKNTQGGYLRSSFQRSNTYGGEALGQKASTQPRTASAVRFGNVQPARVENKGYQTVDSIFPRSNTMFPEGAADRSQALANLKTANTLNASASNSQAFLSQPRGQKNMSVQEQAGINTTFPGRTEYMTRYKSPPTDVRTSHFIVNPTPNFMLHGRPLGLTSYSPSFTEYQTRYEWPDSNKIVKLPWRRN</sequence>
<name>A0ABY7EF85_MYAAR</name>
<accession>A0ABY7EF85</accession>